<evidence type="ECO:0000313" key="1">
    <source>
        <dbReference type="EMBL" id="CAK5068967.1"/>
    </source>
</evidence>
<dbReference type="EMBL" id="CAVMJV010000021">
    <property type="protein sequence ID" value="CAK5068967.1"/>
    <property type="molecule type" value="Genomic_DNA"/>
</dbReference>
<proteinExistence type="predicted"/>
<reference evidence="1" key="1">
    <citation type="submission" date="2023-11" db="EMBL/GenBank/DDBJ databases">
        <authorList>
            <person name="Poullet M."/>
        </authorList>
    </citation>
    <scope>NUCLEOTIDE SEQUENCE</scope>
    <source>
        <strain evidence="1">E1834</strain>
    </source>
</reference>
<protein>
    <submittedName>
        <fullName evidence="1">Uncharacterized protein</fullName>
    </submittedName>
</protein>
<evidence type="ECO:0000313" key="2">
    <source>
        <dbReference type="Proteomes" id="UP001497535"/>
    </source>
</evidence>
<name>A0ACB0YYB6_MELEN</name>
<gene>
    <name evidence="1" type="ORF">MENTE1834_LOCUS18222</name>
</gene>
<dbReference type="Proteomes" id="UP001497535">
    <property type="component" value="Unassembled WGS sequence"/>
</dbReference>
<comment type="caution">
    <text evidence="1">The sequence shown here is derived from an EMBL/GenBank/DDBJ whole genome shotgun (WGS) entry which is preliminary data.</text>
</comment>
<accession>A0ACB0YYB6</accession>
<sequence length="93" mass="10240">MEVPSLVLVTAKSRVFSAVKLIFASLLGNSCPVFSDIESSVFCKVSVDFLGLPVLPRGFFFGRPALILLYEKLSTDEARDERDIESLDKSLVV</sequence>
<organism evidence="1 2">
    <name type="scientific">Meloidogyne enterolobii</name>
    <name type="common">Root-knot nematode worm</name>
    <name type="synonym">Meloidogyne mayaguensis</name>
    <dbReference type="NCBI Taxonomy" id="390850"/>
    <lineage>
        <taxon>Eukaryota</taxon>
        <taxon>Metazoa</taxon>
        <taxon>Ecdysozoa</taxon>
        <taxon>Nematoda</taxon>
        <taxon>Chromadorea</taxon>
        <taxon>Rhabditida</taxon>
        <taxon>Tylenchina</taxon>
        <taxon>Tylenchomorpha</taxon>
        <taxon>Tylenchoidea</taxon>
        <taxon>Meloidogynidae</taxon>
        <taxon>Meloidogyninae</taxon>
        <taxon>Meloidogyne</taxon>
    </lineage>
</organism>
<keyword evidence="2" id="KW-1185">Reference proteome</keyword>